<dbReference type="InterPro" id="IPR007375">
    <property type="entry name" value="SoxG"/>
</dbReference>
<dbReference type="Gene3D" id="3.30.1360.120">
    <property type="entry name" value="Probable tRNA modification gtpase trme, domain 1"/>
    <property type="match status" value="1"/>
</dbReference>
<dbReference type="Gene3D" id="3.30.70.1520">
    <property type="entry name" value="Heterotetrameric sarcosine oxidase"/>
    <property type="match status" value="1"/>
</dbReference>
<dbReference type="InterPro" id="IPR027266">
    <property type="entry name" value="TrmE/GcvT-like"/>
</dbReference>
<dbReference type="EMBL" id="UINC01072032">
    <property type="protein sequence ID" value="SVC07385.1"/>
    <property type="molecule type" value="Genomic_DNA"/>
</dbReference>
<gene>
    <name evidence="1" type="ORF">METZ01_LOCUS260239</name>
</gene>
<dbReference type="Pfam" id="PF04268">
    <property type="entry name" value="SoxG"/>
    <property type="match status" value="1"/>
</dbReference>
<dbReference type="AlphaFoldDB" id="A0A382J768"/>
<name>A0A382J768_9ZZZZ</name>
<evidence type="ECO:0000313" key="1">
    <source>
        <dbReference type="EMBL" id="SVC07385.1"/>
    </source>
</evidence>
<reference evidence="1" key="1">
    <citation type="submission" date="2018-05" db="EMBL/GenBank/DDBJ databases">
        <authorList>
            <person name="Lanie J.A."/>
            <person name="Ng W.-L."/>
            <person name="Kazmierczak K.M."/>
            <person name="Andrzejewski T.M."/>
            <person name="Davidsen T.M."/>
            <person name="Wayne K.J."/>
            <person name="Tettelin H."/>
            <person name="Glass J.I."/>
            <person name="Rusch D."/>
            <person name="Podicherti R."/>
            <person name="Tsui H.-C.T."/>
            <person name="Winkler M.E."/>
        </authorList>
    </citation>
    <scope>NUCLEOTIDE SEQUENCE</scope>
</reference>
<organism evidence="1">
    <name type="scientific">marine metagenome</name>
    <dbReference type="NCBI Taxonomy" id="408172"/>
    <lineage>
        <taxon>unclassified sequences</taxon>
        <taxon>metagenomes</taxon>
        <taxon>ecological metagenomes</taxon>
    </lineage>
</organism>
<dbReference type="SUPFAM" id="SSF103025">
    <property type="entry name" value="Folate-binding domain"/>
    <property type="match status" value="1"/>
</dbReference>
<proteinExistence type="predicted"/>
<accession>A0A382J768</accession>
<sequence length="151" mass="17399">MKDVVIILNTLLPIEVNTSVANNDLKIIWLGPNEWLIQFNIENQFQDIFSKLQSTLNPQDTAVTDVTENRTIINVKGKNLYKLLAKFMVINLHEVLKKESSVAQTIFTKVPILIVRNHKDKEEPSIDIHVNRSHTSYLYNLLVDGTHNFNF</sequence>
<protein>
    <submittedName>
        <fullName evidence="1">Uncharacterized protein</fullName>
    </submittedName>
</protein>